<dbReference type="SUPFAM" id="SSF56399">
    <property type="entry name" value="ADP-ribosylation"/>
    <property type="match status" value="1"/>
</dbReference>
<dbReference type="GO" id="GO:0070212">
    <property type="term" value="P:protein poly-ADP-ribosylation"/>
    <property type="evidence" value="ECO:0007669"/>
    <property type="project" value="TreeGrafter"/>
</dbReference>
<dbReference type="EMBL" id="CAJPVJ010015225">
    <property type="protein sequence ID" value="CAG2175720.1"/>
    <property type="molecule type" value="Genomic_DNA"/>
</dbReference>
<dbReference type="OrthoDB" id="429950at2759"/>
<dbReference type="GO" id="GO:0006302">
    <property type="term" value="P:double-strand break repair"/>
    <property type="evidence" value="ECO:0007669"/>
    <property type="project" value="TreeGrafter"/>
</dbReference>
<keyword evidence="2 5" id="KW-0808">Transferase</keyword>
<sequence>MLLKGYIKSIYNEIKVLSLLNQLTALLSHSSEANFVKKYFDSSRGKVDGHRDVRLIKSYSVYRKDHEKRFVECGYDRLNRQLLWHGTKCANLDGILRDGFVLSFKDNLLFGNGVYFSDRVTNSCNYSDQTNYGFLLLCEVSTGVIFKTEYPKQYMEAPDRYDSVQGIGKYIPEPNTSILYDDIEVPLGNTIVNKHKKTSLSELDFNEYVVFNP</sequence>
<evidence type="ECO:0000256" key="5">
    <source>
        <dbReference type="RuleBase" id="RU362114"/>
    </source>
</evidence>
<evidence type="ECO:0000256" key="1">
    <source>
        <dbReference type="ARBA" id="ARBA00022676"/>
    </source>
</evidence>
<dbReference type="PROSITE" id="PS51059">
    <property type="entry name" value="PARP_CATALYTIC"/>
    <property type="match status" value="1"/>
</dbReference>
<keyword evidence="3 5" id="KW-0520">NAD</keyword>
<dbReference type="EC" id="2.4.2.-" evidence="5"/>
<dbReference type="AlphaFoldDB" id="A0A7R9QU43"/>
<dbReference type="GO" id="GO:1990404">
    <property type="term" value="F:NAD+-protein mono-ADP-ribosyltransferase activity"/>
    <property type="evidence" value="ECO:0007669"/>
    <property type="project" value="TreeGrafter"/>
</dbReference>
<reference evidence="7" key="1">
    <citation type="submission" date="2020-11" db="EMBL/GenBank/DDBJ databases">
        <authorList>
            <person name="Tran Van P."/>
        </authorList>
    </citation>
    <scope>NUCLEOTIDE SEQUENCE</scope>
</reference>
<evidence type="ECO:0000313" key="7">
    <source>
        <dbReference type="EMBL" id="CAD7658534.1"/>
    </source>
</evidence>
<dbReference type="EMBL" id="OC930050">
    <property type="protein sequence ID" value="CAD7658534.1"/>
    <property type="molecule type" value="Genomic_DNA"/>
</dbReference>
<evidence type="ECO:0000256" key="4">
    <source>
        <dbReference type="ARBA" id="ARBA00033987"/>
    </source>
</evidence>
<evidence type="ECO:0000256" key="2">
    <source>
        <dbReference type="ARBA" id="ARBA00022679"/>
    </source>
</evidence>
<evidence type="ECO:0000313" key="8">
    <source>
        <dbReference type="Proteomes" id="UP000728032"/>
    </source>
</evidence>
<accession>A0A7R9QU43</accession>
<dbReference type="Pfam" id="PF00644">
    <property type="entry name" value="PARP"/>
    <property type="match status" value="1"/>
</dbReference>
<protein>
    <recommendedName>
        <fullName evidence="5">Poly [ADP-ribose] polymerase</fullName>
        <shortName evidence="5">PARP</shortName>
        <ecNumber evidence="5">2.4.2.-</ecNumber>
    </recommendedName>
</protein>
<keyword evidence="8" id="KW-1185">Reference proteome</keyword>
<dbReference type="Gene3D" id="3.90.228.10">
    <property type="match status" value="1"/>
</dbReference>
<feature type="non-terminal residue" evidence="7">
    <location>
        <position position="1"/>
    </location>
</feature>
<dbReference type="PANTHER" id="PTHR10459:SF60">
    <property type="entry name" value="POLY [ADP-RIBOSE] POLYMERASE 2"/>
    <property type="match status" value="1"/>
</dbReference>
<organism evidence="7">
    <name type="scientific">Oppiella nova</name>
    <dbReference type="NCBI Taxonomy" id="334625"/>
    <lineage>
        <taxon>Eukaryota</taxon>
        <taxon>Metazoa</taxon>
        <taxon>Ecdysozoa</taxon>
        <taxon>Arthropoda</taxon>
        <taxon>Chelicerata</taxon>
        <taxon>Arachnida</taxon>
        <taxon>Acari</taxon>
        <taxon>Acariformes</taxon>
        <taxon>Sarcoptiformes</taxon>
        <taxon>Oribatida</taxon>
        <taxon>Brachypylina</taxon>
        <taxon>Oppioidea</taxon>
        <taxon>Oppiidae</taxon>
        <taxon>Oppiella</taxon>
    </lineage>
</organism>
<proteinExistence type="predicted"/>
<evidence type="ECO:0000259" key="6">
    <source>
        <dbReference type="PROSITE" id="PS51059"/>
    </source>
</evidence>
<dbReference type="InterPro" id="IPR050800">
    <property type="entry name" value="ARTD/PARP"/>
</dbReference>
<dbReference type="PANTHER" id="PTHR10459">
    <property type="entry name" value="DNA LIGASE"/>
    <property type="match status" value="1"/>
</dbReference>
<comment type="catalytic activity">
    <reaction evidence="4">
        <text>NAD(+) + (ADP-D-ribosyl)n-acceptor = nicotinamide + (ADP-D-ribosyl)n+1-acceptor + H(+).</text>
        <dbReference type="EC" id="2.4.2.30"/>
    </reaction>
</comment>
<name>A0A7R9QU43_9ACAR</name>
<dbReference type="GO" id="GO:0003950">
    <property type="term" value="F:NAD+ poly-ADP-ribosyltransferase activity"/>
    <property type="evidence" value="ECO:0007669"/>
    <property type="project" value="UniProtKB-UniRule"/>
</dbReference>
<gene>
    <name evidence="7" type="ORF">ONB1V03_LOCUS15155</name>
</gene>
<dbReference type="Proteomes" id="UP000728032">
    <property type="component" value="Unassembled WGS sequence"/>
</dbReference>
<dbReference type="GO" id="GO:0005730">
    <property type="term" value="C:nucleolus"/>
    <property type="evidence" value="ECO:0007669"/>
    <property type="project" value="TreeGrafter"/>
</dbReference>
<feature type="domain" description="PARP catalytic" evidence="6">
    <location>
        <begin position="8"/>
        <end position="213"/>
    </location>
</feature>
<keyword evidence="1 5" id="KW-0328">Glycosyltransferase</keyword>
<dbReference type="InterPro" id="IPR012317">
    <property type="entry name" value="Poly(ADP-ribose)pol_cat_dom"/>
</dbReference>
<evidence type="ECO:0000256" key="3">
    <source>
        <dbReference type="ARBA" id="ARBA00023027"/>
    </source>
</evidence>